<evidence type="ECO:0000259" key="1">
    <source>
        <dbReference type="PROSITE" id="PS50801"/>
    </source>
</evidence>
<dbReference type="EMBL" id="JAROAV010000028">
    <property type="protein sequence ID" value="MDF8264837.1"/>
    <property type="molecule type" value="Genomic_DNA"/>
</dbReference>
<dbReference type="Pfam" id="PF01740">
    <property type="entry name" value="STAS"/>
    <property type="match status" value="1"/>
</dbReference>
<dbReference type="SUPFAM" id="SSF52091">
    <property type="entry name" value="SpoIIaa-like"/>
    <property type="match status" value="1"/>
</dbReference>
<reference evidence="2 3" key="1">
    <citation type="submission" date="2023-03" db="EMBL/GenBank/DDBJ databases">
        <title>YIM 133296 draft genome.</title>
        <authorList>
            <person name="Xiong L."/>
        </authorList>
    </citation>
    <scope>NUCLEOTIDE SEQUENCE [LARGE SCALE GENOMIC DNA]</scope>
    <source>
        <strain evidence="2 3">YIM 133296</strain>
    </source>
</reference>
<protein>
    <submittedName>
        <fullName evidence="2">STAS domain-containing protein</fullName>
    </submittedName>
</protein>
<accession>A0ABT6C961</accession>
<feature type="domain" description="STAS" evidence="1">
    <location>
        <begin position="14"/>
        <end position="100"/>
    </location>
</feature>
<dbReference type="Gene3D" id="3.30.750.24">
    <property type="entry name" value="STAS domain"/>
    <property type="match status" value="1"/>
</dbReference>
<evidence type="ECO:0000313" key="3">
    <source>
        <dbReference type="Proteomes" id="UP001528912"/>
    </source>
</evidence>
<dbReference type="CDD" id="cd07043">
    <property type="entry name" value="STAS_anti-anti-sigma_factors"/>
    <property type="match status" value="1"/>
</dbReference>
<dbReference type="RefSeq" id="WP_277192216.1">
    <property type="nucleotide sequence ID" value="NZ_JAROAV010000028.1"/>
</dbReference>
<organism evidence="2 3">
    <name type="scientific">Luteipulveratus flavus</name>
    <dbReference type="NCBI Taxonomy" id="3031728"/>
    <lineage>
        <taxon>Bacteria</taxon>
        <taxon>Bacillati</taxon>
        <taxon>Actinomycetota</taxon>
        <taxon>Actinomycetes</taxon>
        <taxon>Micrococcales</taxon>
        <taxon>Dermacoccaceae</taxon>
        <taxon>Luteipulveratus</taxon>
    </lineage>
</organism>
<dbReference type="Proteomes" id="UP001528912">
    <property type="component" value="Unassembled WGS sequence"/>
</dbReference>
<dbReference type="InterPro" id="IPR036513">
    <property type="entry name" value="STAS_dom_sf"/>
</dbReference>
<proteinExistence type="predicted"/>
<gene>
    <name evidence="2" type="ORF">P4R38_11330</name>
</gene>
<evidence type="ECO:0000313" key="2">
    <source>
        <dbReference type="EMBL" id="MDF8264837.1"/>
    </source>
</evidence>
<dbReference type="PROSITE" id="PS50801">
    <property type="entry name" value="STAS"/>
    <property type="match status" value="1"/>
</dbReference>
<name>A0ABT6C961_9MICO</name>
<dbReference type="InterPro" id="IPR002645">
    <property type="entry name" value="STAS_dom"/>
</dbReference>
<keyword evidence="3" id="KW-1185">Reference proteome</keyword>
<sequence>MELAVHLEVGPPQVLRVAGPLDITTAHVFAAEVSAASRGGTHPVVLDLRGVDVLGSAGVSELFMAREEHTDHGHRLRILASSGSLAAKVLDLVGLEYEPQ</sequence>
<comment type="caution">
    <text evidence="2">The sequence shown here is derived from an EMBL/GenBank/DDBJ whole genome shotgun (WGS) entry which is preliminary data.</text>
</comment>